<dbReference type="EMBL" id="JAHSPG010000018">
    <property type="protein sequence ID" value="MBV4360348.1"/>
    <property type="molecule type" value="Genomic_DNA"/>
</dbReference>
<dbReference type="Pfam" id="PF00704">
    <property type="entry name" value="Glyco_hydro_18"/>
    <property type="match status" value="1"/>
</dbReference>
<accession>A0A9E2W6X5</accession>
<protein>
    <recommendedName>
        <fullName evidence="2">chitinase</fullName>
        <ecNumber evidence="2">3.2.1.14</ecNumber>
    </recommendedName>
</protein>
<dbReference type="PROSITE" id="PS51910">
    <property type="entry name" value="GH18_2"/>
    <property type="match status" value="1"/>
</dbReference>
<dbReference type="GO" id="GO:0008843">
    <property type="term" value="F:endochitinase activity"/>
    <property type="evidence" value="ECO:0007669"/>
    <property type="project" value="UniProtKB-EC"/>
</dbReference>
<dbReference type="GO" id="GO:0008061">
    <property type="term" value="F:chitin binding"/>
    <property type="evidence" value="ECO:0007669"/>
    <property type="project" value="InterPro"/>
</dbReference>
<organism evidence="5 6">
    <name type="scientific">Pinibacter aurantiacus</name>
    <dbReference type="NCBI Taxonomy" id="2851599"/>
    <lineage>
        <taxon>Bacteria</taxon>
        <taxon>Pseudomonadati</taxon>
        <taxon>Bacteroidota</taxon>
        <taxon>Chitinophagia</taxon>
        <taxon>Chitinophagales</taxon>
        <taxon>Chitinophagaceae</taxon>
        <taxon>Pinibacter</taxon>
    </lineage>
</organism>
<evidence type="ECO:0000313" key="5">
    <source>
        <dbReference type="EMBL" id="MBV4360348.1"/>
    </source>
</evidence>
<gene>
    <name evidence="5" type="ORF">KTO63_24505</name>
</gene>
<dbReference type="GO" id="GO:0005975">
    <property type="term" value="P:carbohydrate metabolic process"/>
    <property type="evidence" value="ECO:0007669"/>
    <property type="project" value="InterPro"/>
</dbReference>
<dbReference type="PANTHER" id="PTHR11177:SF317">
    <property type="entry name" value="CHITINASE 12-RELATED"/>
    <property type="match status" value="1"/>
</dbReference>
<dbReference type="EC" id="3.2.1.14" evidence="2"/>
<dbReference type="AlphaFoldDB" id="A0A9E2W6X5"/>
<dbReference type="GO" id="GO:0006032">
    <property type="term" value="P:chitin catabolic process"/>
    <property type="evidence" value="ECO:0007669"/>
    <property type="project" value="TreeGrafter"/>
</dbReference>
<proteinExistence type="predicted"/>
<evidence type="ECO:0000256" key="3">
    <source>
        <dbReference type="SAM" id="SignalP"/>
    </source>
</evidence>
<feature type="chain" id="PRO_5038342702" description="chitinase" evidence="3">
    <location>
        <begin position="24"/>
        <end position="447"/>
    </location>
</feature>
<feature type="domain" description="GH18" evidence="4">
    <location>
        <begin position="133"/>
        <end position="447"/>
    </location>
</feature>
<dbReference type="PROSITE" id="PS51257">
    <property type="entry name" value="PROKAR_LIPOPROTEIN"/>
    <property type="match status" value="1"/>
</dbReference>
<feature type="signal peptide" evidence="3">
    <location>
        <begin position="1"/>
        <end position="23"/>
    </location>
</feature>
<evidence type="ECO:0000256" key="1">
    <source>
        <dbReference type="ARBA" id="ARBA00000822"/>
    </source>
</evidence>
<dbReference type="PANTHER" id="PTHR11177">
    <property type="entry name" value="CHITINASE"/>
    <property type="match status" value="1"/>
</dbReference>
<evidence type="ECO:0000256" key="2">
    <source>
        <dbReference type="ARBA" id="ARBA00012729"/>
    </source>
</evidence>
<keyword evidence="3" id="KW-0732">Signal</keyword>
<dbReference type="SMART" id="SM00636">
    <property type="entry name" value="Glyco_18"/>
    <property type="match status" value="1"/>
</dbReference>
<dbReference type="InterPro" id="IPR001223">
    <property type="entry name" value="Glyco_hydro18_cat"/>
</dbReference>
<comment type="catalytic activity">
    <reaction evidence="1">
        <text>Random endo-hydrolysis of N-acetyl-beta-D-glucosaminide (1-&gt;4)-beta-linkages in chitin and chitodextrins.</text>
        <dbReference type="EC" id="3.2.1.14"/>
    </reaction>
</comment>
<dbReference type="InterPro" id="IPR050314">
    <property type="entry name" value="Glycosyl_Hydrlase_18"/>
</dbReference>
<sequence>MKKLSHILTLFAALAVISLVSCQKDDIAKQEANDNFYPRIFDTKNAFLNPSMIINEGDTAKYTGISYSPATKVAIAWKVNDKVVSNDTSFYFKPTGGGDYTVVLEVTYNGQLTSRTSHVLVNPSTYTPKPYDKVSLAYLSPDATKFDLNWSAVTHVAFKAGQVMPDGTLDVSKGEVNNHTTELVAKAHINGTPVLLGISGRLSGIDGWALYEVNDFGGVISDPAKMPGLVTAVKNYVVSKRLDGVDIMMTDINSSLYDANMQAIKPFMAALRNALPAKSIITVTVGANWTHWSYPDLSGADWVNLHAFEDGVHVGPAAPRGQASSYDFMVSCATIFTNFHLPASKIVVGMPAFGLRYDAIDGDGNNASWGSYSYVTYKDILGIDAQAYTKEMVNSAYGIYYNGVPLVQQKAGYIKANSFKGAYLWAEDFDGPTGASSLIEAINSKLK</sequence>
<dbReference type="InterPro" id="IPR011583">
    <property type="entry name" value="Chitinase_II/V-like_cat"/>
</dbReference>
<evidence type="ECO:0000313" key="6">
    <source>
        <dbReference type="Proteomes" id="UP000812270"/>
    </source>
</evidence>
<dbReference type="Proteomes" id="UP000812270">
    <property type="component" value="Unassembled WGS sequence"/>
</dbReference>
<reference evidence="5" key="1">
    <citation type="submission" date="2021-06" db="EMBL/GenBank/DDBJ databases">
        <authorList>
            <person name="Huq M.A."/>
        </authorList>
    </citation>
    <scope>NUCLEOTIDE SEQUENCE</scope>
    <source>
        <strain evidence="5">MAH-26</strain>
    </source>
</reference>
<evidence type="ECO:0000259" key="4">
    <source>
        <dbReference type="PROSITE" id="PS51910"/>
    </source>
</evidence>
<dbReference type="GO" id="GO:0005576">
    <property type="term" value="C:extracellular region"/>
    <property type="evidence" value="ECO:0007669"/>
    <property type="project" value="TreeGrafter"/>
</dbReference>
<keyword evidence="6" id="KW-1185">Reference proteome</keyword>
<dbReference type="RefSeq" id="WP_217794640.1">
    <property type="nucleotide sequence ID" value="NZ_JAHSPG010000018.1"/>
</dbReference>
<comment type="caution">
    <text evidence="5">The sequence shown here is derived from an EMBL/GenBank/DDBJ whole genome shotgun (WGS) entry which is preliminary data.</text>
</comment>
<name>A0A9E2W6X5_9BACT</name>